<dbReference type="Proteomes" id="UP000039021">
    <property type="component" value="Unassembled WGS sequence"/>
</dbReference>
<comment type="caution">
    <text evidence="1">The sequence shown here is derived from an EMBL/GenBank/DDBJ whole genome shotgun (WGS) entry which is preliminary data.</text>
</comment>
<organism evidence="1 2">
    <name type="scientific">Mycobacterium tuberculosis</name>
    <dbReference type="NCBI Taxonomy" id="1773"/>
    <lineage>
        <taxon>Bacteria</taxon>
        <taxon>Bacillati</taxon>
        <taxon>Actinomycetota</taxon>
        <taxon>Actinomycetes</taxon>
        <taxon>Mycobacteriales</taxon>
        <taxon>Mycobacteriaceae</taxon>
        <taxon>Mycobacterium</taxon>
        <taxon>Mycobacterium tuberculosis complex</taxon>
    </lineage>
</organism>
<proteinExistence type="predicted"/>
<dbReference type="AlphaFoldDB" id="A0A916PA61"/>
<protein>
    <submittedName>
        <fullName evidence="1">Uncharacterized protein</fullName>
    </submittedName>
</protein>
<dbReference type="EMBL" id="CSBK01003887">
    <property type="protein sequence ID" value="CPB34616.1"/>
    <property type="molecule type" value="Genomic_DNA"/>
</dbReference>
<reference evidence="2" key="1">
    <citation type="submission" date="2015-03" db="EMBL/GenBank/DDBJ databases">
        <authorList>
            <consortium name="Pathogen Informatics"/>
        </authorList>
    </citation>
    <scope>NUCLEOTIDE SEQUENCE [LARGE SCALE GENOMIC DNA]</scope>
    <source>
        <strain evidence="2">N09902308</strain>
    </source>
</reference>
<sequence>MLACTSEPITEPVIPSSTAVGKTLSTGAMEPMMFIAGSSRRWVICARIFFIRATGSIVPTGAARLTPVNWLPPAASPSARRLTGTAIGSVLIGTPRASW</sequence>
<evidence type="ECO:0000313" key="1">
    <source>
        <dbReference type="EMBL" id="CPB34616.1"/>
    </source>
</evidence>
<name>A0A916PA61_MYCTX</name>
<gene>
    <name evidence="1" type="ORF">ERS007739_05204</name>
</gene>
<accession>A0A916PA61</accession>
<evidence type="ECO:0000313" key="2">
    <source>
        <dbReference type="Proteomes" id="UP000039021"/>
    </source>
</evidence>